<name>A0A8H3ZRG0_9PEZI</name>
<accession>A0A8H3ZRG0</accession>
<dbReference type="CDD" id="cd00054">
    <property type="entry name" value="EGF_CA"/>
    <property type="match status" value="1"/>
</dbReference>
<dbReference type="PANTHER" id="PTHR17178:SF0">
    <property type="entry name" value="SERGLYCIN"/>
    <property type="match status" value="1"/>
</dbReference>
<feature type="compositionally biased region" description="Pro residues" evidence="1">
    <location>
        <begin position="56"/>
        <end position="78"/>
    </location>
</feature>
<keyword evidence="2" id="KW-0812">Transmembrane</keyword>
<keyword evidence="2" id="KW-0472">Membrane</keyword>
<feature type="domain" description="EGF-like" evidence="3 4">
    <location>
        <begin position="649"/>
        <end position="660"/>
    </location>
</feature>
<dbReference type="PANTHER" id="PTHR17178">
    <property type="entry name" value="SECRETORY GRANULE PROTEOGLYCAN CORE PROTEIN"/>
    <property type="match status" value="1"/>
</dbReference>
<evidence type="ECO:0000259" key="4">
    <source>
        <dbReference type="PROSITE" id="PS01186"/>
    </source>
</evidence>
<comment type="caution">
    <text evidence="5">The sequence shown here is derived from an EMBL/GenBank/DDBJ whole genome shotgun (WGS) entry which is preliminary data.</text>
</comment>
<feature type="compositionally biased region" description="Pro residues" evidence="1">
    <location>
        <begin position="101"/>
        <end position="134"/>
    </location>
</feature>
<sequence>MSQPQYGRDMDRPPIAGSVKRARERAQAGFPRDQYAPASATRFPIMEEDLDSPTDVSPPPSRQNPDPAPSRIPRPLPPAALQNKDGGIGMAISRPTQIPQWPLPGPIPSPSPEAEPYRPPPGRGPPPQRPPRPSRVPSILDSSRVQEHTPVFQYTPQIGRESTLSQDPSSAPLTPSSRHTQSSMSSVGSIPDFPLPSTIPPAPIPPPPPAALPRRSVTLGPPPSSRRGDSSFYSNASFVSPIPEESPRSRSHTSFASSAAMPESWGSQSPGFSPGYPDEFYEDDAYSTEEDEDNSRASTAQYGEGDESKLVRSASVGKVQKPSIVMNRAPSGGDPLPQEAFRPTPSPLQNQLPHSPFDNGTGYLEGSSSSGTVPTMAATATTPSVTADAMLGAFAAASSTNPEEMRKVTPEPRPYNRLSAIRRPPKLGLDMNSVREMESRGSMTSLPDLIKRATRLAALIDRGRRPASRFDLDGEWPDEKAFGREGEHQMANMSAAEKHQSGLSDMLAAFPPPATTPNPPQRGSWFRRNSQGSWPLAPGSRGGTPVQPMTRAMAARSSPLARLESNSDEGSVKRKRRCCGLPLWAFILIVVIVLGIIAAAIIVPLEFFVFRKNRTGSTPTTEPALGQCQNQLKCENGGTNVISQNVCSCICTNGFTGQTCSVAGATGCTTTTIAGTSSNFNNVTLGQAIPRLLQQAQTNFTVTLDGTDILAKFNTESLSCIAQNSLVTFDGRSTRQGTTNSQEVVANVGVNADNIPIQIITLLPGQATTITFNFIETGAVIGPSGHIVGGFTTLSGPFRVTTIHASSSTMWATIPMMPTPTTISSSSTAPVTMPTIPPATSVPPTTTSTPPTTTSTPPTTTSTQGPLVPSAPVSPSPSPTPTFSVTEETLDFARVAVLLILERQNLMAATTAQTVLQRFFTQAGTGSRTSNGGVAISQALNVTLGGGNSVDLVHFLVNVPGNTTTTTTMTATNSTSSGVVAAEGS</sequence>
<dbReference type="AlphaFoldDB" id="A0A8H3ZRG0"/>
<gene>
    <name evidence="5" type="ORF">GQ607_002927</name>
</gene>
<dbReference type="EMBL" id="WOWK01000010">
    <property type="protein sequence ID" value="KAF0329754.1"/>
    <property type="molecule type" value="Genomic_DNA"/>
</dbReference>
<feature type="region of interest" description="Disordered" evidence="1">
    <location>
        <begin position="397"/>
        <end position="418"/>
    </location>
</feature>
<protein>
    <recommendedName>
        <fullName evidence="3 4">EGF-like domain-containing protein</fullName>
    </recommendedName>
</protein>
<feature type="region of interest" description="Disordered" evidence="1">
    <location>
        <begin position="510"/>
        <end position="568"/>
    </location>
</feature>
<evidence type="ECO:0000256" key="1">
    <source>
        <dbReference type="SAM" id="MobiDB-lite"/>
    </source>
</evidence>
<feature type="region of interest" description="Disordered" evidence="1">
    <location>
        <begin position="1"/>
        <end position="376"/>
    </location>
</feature>
<dbReference type="OrthoDB" id="283575at2759"/>
<feature type="compositionally biased region" description="Pro residues" evidence="1">
    <location>
        <begin position="193"/>
        <end position="211"/>
    </location>
</feature>
<organism evidence="5 6">
    <name type="scientific">Colletotrichum asianum</name>
    <dbReference type="NCBI Taxonomy" id="702518"/>
    <lineage>
        <taxon>Eukaryota</taxon>
        <taxon>Fungi</taxon>
        <taxon>Dikarya</taxon>
        <taxon>Ascomycota</taxon>
        <taxon>Pezizomycotina</taxon>
        <taxon>Sordariomycetes</taxon>
        <taxon>Hypocreomycetidae</taxon>
        <taxon>Glomerellales</taxon>
        <taxon>Glomerellaceae</taxon>
        <taxon>Colletotrichum</taxon>
        <taxon>Colletotrichum gloeosporioides species complex</taxon>
    </lineage>
</organism>
<evidence type="ECO:0000256" key="2">
    <source>
        <dbReference type="SAM" id="Phobius"/>
    </source>
</evidence>
<evidence type="ECO:0000313" key="5">
    <source>
        <dbReference type="EMBL" id="KAF0329754.1"/>
    </source>
</evidence>
<keyword evidence="2" id="KW-1133">Transmembrane helix</keyword>
<evidence type="ECO:0000259" key="3">
    <source>
        <dbReference type="PROSITE" id="PS00022"/>
    </source>
</evidence>
<dbReference type="PROSITE" id="PS00022">
    <property type="entry name" value="EGF_1"/>
    <property type="match status" value="1"/>
</dbReference>
<keyword evidence="6" id="KW-1185">Reference proteome</keyword>
<feature type="transmembrane region" description="Helical" evidence="2">
    <location>
        <begin position="583"/>
        <end position="605"/>
    </location>
</feature>
<feature type="compositionally biased region" description="Low complexity" evidence="1">
    <location>
        <begin position="842"/>
        <end position="871"/>
    </location>
</feature>
<feature type="compositionally biased region" description="Polar residues" evidence="1">
    <location>
        <begin position="152"/>
        <end position="188"/>
    </location>
</feature>
<evidence type="ECO:0000313" key="6">
    <source>
        <dbReference type="Proteomes" id="UP000434172"/>
    </source>
</evidence>
<dbReference type="InterPro" id="IPR000742">
    <property type="entry name" value="EGF"/>
</dbReference>
<proteinExistence type="predicted"/>
<dbReference type="Proteomes" id="UP000434172">
    <property type="component" value="Unassembled WGS sequence"/>
</dbReference>
<feature type="compositionally biased region" description="Pro residues" evidence="1">
    <location>
        <begin position="510"/>
        <end position="520"/>
    </location>
</feature>
<feature type="compositionally biased region" description="Acidic residues" evidence="1">
    <location>
        <begin position="279"/>
        <end position="293"/>
    </location>
</feature>
<dbReference type="PROSITE" id="PS01186">
    <property type="entry name" value="EGF_2"/>
    <property type="match status" value="1"/>
</dbReference>
<reference evidence="5 6" key="1">
    <citation type="submission" date="2019-12" db="EMBL/GenBank/DDBJ databases">
        <title>A genome sequence resource for the geographically widespread anthracnose pathogen Colletotrichum asianum.</title>
        <authorList>
            <person name="Meng Y."/>
        </authorList>
    </citation>
    <scope>NUCLEOTIDE SEQUENCE [LARGE SCALE GENOMIC DNA]</scope>
    <source>
        <strain evidence="5 6">ICMP 18580</strain>
    </source>
</reference>
<feature type="region of interest" description="Disordered" evidence="1">
    <location>
        <begin position="834"/>
        <end position="884"/>
    </location>
</feature>